<dbReference type="KEGG" id="msl:Msil_2786"/>
<protein>
    <recommendedName>
        <fullName evidence="3">DUF4347 domain-containing protein</fullName>
    </recommendedName>
</protein>
<evidence type="ECO:0000313" key="1">
    <source>
        <dbReference type="EMBL" id="ACK51705.1"/>
    </source>
</evidence>
<proteinExistence type="predicted"/>
<dbReference type="Proteomes" id="UP000002257">
    <property type="component" value="Chromosome"/>
</dbReference>
<name>B8ES07_METSB</name>
<evidence type="ECO:0008006" key="3">
    <source>
        <dbReference type="Google" id="ProtNLM"/>
    </source>
</evidence>
<dbReference type="HOGENOM" id="CLU_1413736_0_0_5"/>
<keyword evidence="2" id="KW-1185">Reference proteome</keyword>
<organism evidence="1 2">
    <name type="scientific">Methylocella silvestris (strain DSM 15510 / CIP 108128 / LMG 27833 / NCIMB 13906 / BL2)</name>
    <dbReference type="NCBI Taxonomy" id="395965"/>
    <lineage>
        <taxon>Bacteria</taxon>
        <taxon>Pseudomonadati</taxon>
        <taxon>Pseudomonadota</taxon>
        <taxon>Alphaproteobacteria</taxon>
        <taxon>Hyphomicrobiales</taxon>
        <taxon>Beijerinckiaceae</taxon>
        <taxon>Methylocella</taxon>
    </lineage>
</organism>
<accession>B8ES07</accession>
<sequence length="192" mass="20622">MADDDLTLTPAFTYYYVSHEVWSEVSSQIANDDRHQLQFVAQGSSVYDTAGKAGTWLGRAGKRLTRLVIAAHGGPGSFVLGENVTSKNVAPLGGWLYSFFESDAAGIDILGCTSASDEKPQRIGQYEYGQANPLGDVSLSHQGYNLLRSLAVASRQTVRGALNGQLMAGLRLRSTCRKVDPNGANTIYEAGM</sequence>
<evidence type="ECO:0000313" key="2">
    <source>
        <dbReference type="Proteomes" id="UP000002257"/>
    </source>
</evidence>
<reference evidence="1 2" key="1">
    <citation type="journal article" date="2010" name="J. Bacteriol.">
        <title>Complete genome sequence of the aerobic facultative methanotroph Methylocella silvestris BL2.</title>
        <authorList>
            <person name="Chen Y."/>
            <person name="Crombie A."/>
            <person name="Rahman M.T."/>
            <person name="Dedysh S.N."/>
            <person name="Liesack W."/>
            <person name="Stott M.B."/>
            <person name="Alam M."/>
            <person name="Theisen A.R."/>
            <person name="Murrell J.C."/>
            <person name="Dunfield P.F."/>
        </authorList>
    </citation>
    <scope>NUCLEOTIDE SEQUENCE [LARGE SCALE GENOMIC DNA]</scope>
    <source>
        <strain evidence="2">DSM 15510 / CIP 108128 / LMG 27833 / NCIMB 13906 / BL2</strain>
    </source>
</reference>
<dbReference type="STRING" id="395965.Msil_2786"/>
<dbReference type="EMBL" id="CP001280">
    <property type="protein sequence ID" value="ACK51705.1"/>
    <property type="molecule type" value="Genomic_DNA"/>
</dbReference>
<dbReference type="RefSeq" id="WP_012591774.1">
    <property type="nucleotide sequence ID" value="NC_011666.1"/>
</dbReference>
<dbReference type="AlphaFoldDB" id="B8ES07"/>
<gene>
    <name evidence="1" type="ordered locus">Msil_2786</name>
</gene>